<dbReference type="PANTHER" id="PTHR43244:SF1">
    <property type="entry name" value="5,10-METHYLENETETRAHYDROMETHANOPTERIN REDUCTASE"/>
    <property type="match status" value="1"/>
</dbReference>
<evidence type="ECO:0000313" key="4">
    <source>
        <dbReference type="Proteomes" id="UP001241758"/>
    </source>
</evidence>
<protein>
    <submittedName>
        <fullName evidence="3">LLM class F420-dependent oxidoreductase</fullName>
    </submittedName>
</protein>
<dbReference type="PANTHER" id="PTHR43244">
    <property type="match status" value="1"/>
</dbReference>
<dbReference type="CDD" id="cd01097">
    <property type="entry name" value="Tetrahydromethanopterin_reductase"/>
    <property type="match status" value="1"/>
</dbReference>
<proteinExistence type="predicted"/>
<comment type="caution">
    <text evidence="3">The sequence shown here is derived from an EMBL/GenBank/DDBJ whole genome shotgun (WGS) entry which is preliminary data.</text>
</comment>
<keyword evidence="1" id="KW-0560">Oxidoreductase</keyword>
<evidence type="ECO:0000259" key="2">
    <source>
        <dbReference type="Pfam" id="PF00296"/>
    </source>
</evidence>
<keyword evidence="4" id="KW-1185">Reference proteome</keyword>
<gene>
    <name evidence="3" type="ORF">QLQ12_16275</name>
</gene>
<sequence>MRLGLNLGYQTAWSTPADHLAMAREADRLGYSVVWAAEAYGSDTVSMLAWIAGQTEKIDLGAAVMQIPARTPAMTAMTAATLDTLSGGRFRLGLGVSGPQVSEGWHGVRFAKPLARTREYVDIVRMALARQPVSYQGEHYELPLPGGAGKAIKLGFHPLRTDLPVYLAAVGPKNLELTGEIADGWLAIFFAPDAAADHLRHIEAGRARTGRDLTGFDVVASVPVVLGDDLSACADVVRPYAALYVGGMGSREQNFYNALAVRMGYADEAKVVQDLYLSRRPAEAAAAVPREFIERTSILGTKENVIKRLREYAAAGVGTLSVSPYVGDLKSGLDTLRVVAEAYAESGVAN</sequence>
<reference evidence="3 4" key="1">
    <citation type="submission" date="2023-05" db="EMBL/GenBank/DDBJ databases">
        <title>Actinoplanes sp. NEAU-A12 genome sequencing.</title>
        <authorList>
            <person name="Wang Z.-S."/>
        </authorList>
    </citation>
    <scope>NUCLEOTIDE SEQUENCE [LARGE SCALE GENOMIC DNA]</scope>
    <source>
        <strain evidence="3 4">NEAU-A12</strain>
    </source>
</reference>
<organism evidence="3 4">
    <name type="scientific">Actinoplanes sandaracinus</name>
    <dbReference type="NCBI Taxonomy" id="3045177"/>
    <lineage>
        <taxon>Bacteria</taxon>
        <taxon>Bacillati</taxon>
        <taxon>Actinomycetota</taxon>
        <taxon>Actinomycetes</taxon>
        <taxon>Micromonosporales</taxon>
        <taxon>Micromonosporaceae</taxon>
        <taxon>Actinoplanes</taxon>
    </lineage>
</organism>
<name>A0ABT6WKB4_9ACTN</name>
<dbReference type="NCBIfam" id="TIGR03559">
    <property type="entry name" value="F420_Rv3520c"/>
    <property type="match status" value="1"/>
</dbReference>
<dbReference type="Pfam" id="PF00296">
    <property type="entry name" value="Bac_luciferase"/>
    <property type="match status" value="1"/>
</dbReference>
<dbReference type="Proteomes" id="UP001241758">
    <property type="component" value="Unassembled WGS sequence"/>
</dbReference>
<dbReference type="InterPro" id="IPR011251">
    <property type="entry name" value="Luciferase-like_dom"/>
</dbReference>
<dbReference type="EMBL" id="JASCTH010000009">
    <property type="protein sequence ID" value="MDI6100161.1"/>
    <property type="molecule type" value="Genomic_DNA"/>
</dbReference>
<feature type="domain" description="Luciferase-like" evidence="2">
    <location>
        <begin position="14"/>
        <end position="317"/>
    </location>
</feature>
<evidence type="ECO:0000256" key="1">
    <source>
        <dbReference type="ARBA" id="ARBA00023002"/>
    </source>
</evidence>
<dbReference type="Gene3D" id="3.20.20.30">
    <property type="entry name" value="Luciferase-like domain"/>
    <property type="match status" value="1"/>
</dbReference>
<dbReference type="SUPFAM" id="SSF51679">
    <property type="entry name" value="Bacterial luciferase-like"/>
    <property type="match status" value="1"/>
</dbReference>
<dbReference type="InterPro" id="IPR019951">
    <property type="entry name" value="F420_OxRdatse_Rv3520c_pred"/>
</dbReference>
<dbReference type="InterPro" id="IPR050564">
    <property type="entry name" value="F420-G6PD/mer"/>
</dbReference>
<dbReference type="RefSeq" id="WP_282760775.1">
    <property type="nucleotide sequence ID" value="NZ_JASCTH010000009.1"/>
</dbReference>
<dbReference type="InterPro" id="IPR036661">
    <property type="entry name" value="Luciferase-like_sf"/>
</dbReference>
<evidence type="ECO:0000313" key="3">
    <source>
        <dbReference type="EMBL" id="MDI6100161.1"/>
    </source>
</evidence>
<accession>A0ABT6WKB4</accession>